<evidence type="ECO:0000259" key="4">
    <source>
        <dbReference type="PROSITE" id="PS50102"/>
    </source>
</evidence>
<dbReference type="GO" id="GO:0003723">
    <property type="term" value="F:RNA binding"/>
    <property type="evidence" value="ECO:0007669"/>
    <property type="project" value="UniProtKB-UniRule"/>
</dbReference>
<dbReference type="OrthoDB" id="439808at2759"/>
<dbReference type="EMBL" id="NPHW01003864">
    <property type="protein sequence ID" value="OXV08825.1"/>
    <property type="molecule type" value="Genomic_DNA"/>
</dbReference>
<feature type="compositionally biased region" description="Basic and acidic residues" evidence="3">
    <location>
        <begin position="168"/>
        <end position="191"/>
    </location>
</feature>
<feature type="domain" description="RRM" evidence="4">
    <location>
        <begin position="286"/>
        <end position="364"/>
    </location>
</feature>
<reference evidence="5 6" key="1">
    <citation type="journal article" date="2015" name="Environ. Microbiol.">
        <title>Metagenome sequence of Elaphomyces granulatus from sporocarp tissue reveals Ascomycota ectomycorrhizal fingerprints of genome expansion and a Proteobacteria-rich microbiome.</title>
        <authorList>
            <person name="Quandt C.A."/>
            <person name="Kohler A."/>
            <person name="Hesse C.N."/>
            <person name="Sharpton T.J."/>
            <person name="Martin F."/>
            <person name="Spatafora J.W."/>
        </authorList>
    </citation>
    <scope>NUCLEOTIDE SEQUENCE [LARGE SCALE GENOMIC DNA]</scope>
    <source>
        <strain evidence="5 6">OSC145934</strain>
    </source>
</reference>
<evidence type="ECO:0000313" key="5">
    <source>
        <dbReference type="EMBL" id="OXV08825.1"/>
    </source>
</evidence>
<dbReference type="Pfam" id="PF00076">
    <property type="entry name" value="RRM_1"/>
    <property type="match status" value="2"/>
</dbReference>
<accession>A0A232LXD7</accession>
<gene>
    <name evidence="5" type="ORF">Egran_03412</name>
</gene>
<dbReference type="InterPro" id="IPR035979">
    <property type="entry name" value="RBD_domain_sf"/>
</dbReference>
<dbReference type="InterPro" id="IPR000504">
    <property type="entry name" value="RRM_dom"/>
</dbReference>
<dbReference type="PANTHER" id="PTHR48027">
    <property type="entry name" value="HETEROGENEOUS NUCLEAR RIBONUCLEOPROTEIN 87F-RELATED"/>
    <property type="match status" value="1"/>
</dbReference>
<feature type="compositionally biased region" description="Acidic residues" evidence="3">
    <location>
        <begin position="117"/>
        <end position="131"/>
    </location>
</feature>
<feature type="compositionally biased region" description="Low complexity" evidence="3">
    <location>
        <begin position="208"/>
        <end position="221"/>
    </location>
</feature>
<feature type="compositionally biased region" description="Basic and acidic residues" evidence="3">
    <location>
        <begin position="252"/>
        <end position="269"/>
    </location>
</feature>
<feature type="region of interest" description="Disordered" evidence="3">
    <location>
        <begin position="461"/>
        <end position="533"/>
    </location>
</feature>
<evidence type="ECO:0000256" key="3">
    <source>
        <dbReference type="SAM" id="MobiDB-lite"/>
    </source>
</evidence>
<feature type="compositionally biased region" description="Acidic residues" evidence="3">
    <location>
        <begin position="153"/>
        <end position="167"/>
    </location>
</feature>
<keyword evidence="1 2" id="KW-0694">RNA-binding</keyword>
<protein>
    <recommendedName>
        <fullName evidence="4">RRM domain-containing protein</fullName>
    </recommendedName>
</protein>
<dbReference type="AlphaFoldDB" id="A0A232LXD7"/>
<feature type="domain" description="RRM" evidence="4">
    <location>
        <begin position="393"/>
        <end position="471"/>
    </location>
</feature>
<name>A0A232LXD7_9EURO</name>
<dbReference type="SMART" id="SM00360">
    <property type="entry name" value="RRM"/>
    <property type="match status" value="2"/>
</dbReference>
<dbReference type="PROSITE" id="PS50102">
    <property type="entry name" value="RRM"/>
    <property type="match status" value="2"/>
</dbReference>
<feature type="compositionally biased region" description="Acidic residues" evidence="3">
    <location>
        <begin position="222"/>
        <end position="251"/>
    </location>
</feature>
<feature type="compositionally biased region" description="Polar residues" evidence="3">
    <location>
        <begin position="30"/>
        <end position="42"/>
    </location>
</feature>
<feature type="compositionally biased region" description="Gly residues" evidence="3">
    <location>
        <begin position="478"/>
        <end position="524"/>
    </location>
</feature>
<dbReference type="Proteomes" id="UP000243515">
    <property type="component" value="Unassembled WGS sequence"/>
</dbReference>
<keyword evidence="6" id="KW-1185">Reference proteome</keyword>
<evidence type="ECO:0000256" key="1">
    <source>
        <dbReference type="ARBA" id="ARBA00022884"/>
    </source>
</evidence>
<comment type="caution">
    <text evidence="5">The sequence shown here is derived from an EMBL/GenBank/DDBJ whole genome shotgun (WGS) entry which is preliminary data.</text>
</comment>
<dbReference type="InterPro" id="IPR012677">
    <property type="entry name" value="Nucleotide-bd_a/b_plait_sf"/>
</dbReference>
<proteinExistence type="predicted"/>
<dbReference type="SUPFAM" id="SSF54928">
    <property type="entry name" value="RNA-binding domain, RBD"/>
    <property type="match status" value="2"/>
</dbReference>
<feature type="compositionally biased region" description="Basic and acidic residues" evidence="3">
    <location>
        <begin position="367"/>
        <end position="390"/>
    </location>
</feature>
<sequence length="533" mass="56588">MAKDKTKAVKAVKVAKATSKVPEKALTKVKSASVTKPSQTPKAKSKEVARKFVSMKKSGGKKKPPSPSSSESESESDEEVESDKASNSESESEDENQATKGSKNIATTSKIVKPVETDSESASEAASDTEEEKPTKAANGISSKKFESKFESESEAESESEESESEDEAKSKASESEQEVPTKAKVPENIKKANVKKPTGDSSDEGSEQSASSEESASSDGGSDEEPESIAGSEDNDESEESSEESAEESEEPAKEAPKKRKAEEEKASAPKKSKTADAKATPGSSNLFVGNLSWNVDEDWLRSEFEGFGELAGVRIMADRISGRSRGFGYVEFSNTKDAQKAFNAKKDAEVDGRKINLDFANPRSAGDEGTSKERSQARSRTFGDKTSPESDTLFIGNIAFGADEDAIRDLFADKGNIMGIRLPTKPDTGERKGYGYIQFSSVDEASQAFNDLQGAELAGRSMRLDFSTPRTNQGDSGRGSRGRGGGGPSWRGGRGGRGGGRGGRGAPRGGRGGSTNRGGFGDYSGRKTTFD</sequence>
<feature type="region of interest" description="Disordered" evidence="3">
    <location>
        <begin position="358"/>
        <end position="390"/>
    </location>
</feature>
<organism evidence="5 6">
    <name type="scientific">Elaphomyces granulatus</name>
    <dbReference type="NCBI Taxonomy" id="519963"/>
    <lineage>
        <taxon>Eukaryota</taxon>
        <taxon>Fungi</taxon>
        <taxon>Dikarya</taxon>
        <taxon>Ascomycota</taxon>
        <taxon>Pezizomycotina</taxon>
        <taxon>Eurotiomycetes</taxon>
        <taxon>Eurotiomycetidae</taxon>
        <taxon>Eurotiales</taxon>
        <taxon>Elaphomycetaceae</taxon>
        <taxon>Elaphomyces</taxon>
    </lineage>
</organism>
<feature type="compositionally biased region" description="Polar residues" evidence="3">
    <location>
        <begin position="98"/>
        <end position="110"/>
    </location>
</feature>
<feature type="region of interest" description="Disordered" evidence="3">
    <location>
        <begin position="25"/>
        <end position="291"/>
    </location>
</feature>
<dbReference type="Gene3D" id="3.30.70.330">
    <property type="match status" value="2"/>
</dbReference>
<evidence type="ECO:0000256" key="2">
    <source>
        <dbReference type="PROSITE-ProRule" id="PRU00176"/>
    </source>
</evidence>
<dbReference type="InterPro" id="IPR052462">
    <property type="entry name" value="SLIRP/GR-RBP-like"/>
</dbReference>
<evidence type="ECO:0000313" key="6">
    <source>
        <dbReference type="Proteomes" id="UP000243515"/>
    </source>
</evidence>
<feature type="compositionally biased region" description="Acidic residues" evidence="3">
    <location>
        <begin position="72"/>
        <end position="81"/>
    </location>
</feature>